<evidence type="ECO:0000313" key="13">
    <source>
        <dbReference type="Proteomes" id="UP000198304"/>
    </source>
</evidence>
<keyword evidence="7 9" id="KW-1133">Transmembrane helix</keyword>
<comment type="subcellular location">
    <subcellularLocation>
        <location evidence="1">Cell membrane</location>
        <topology evidence="1">Multi-pass membrane protein</topology>
    </subcellularLocation>
</comment>
<dbReference type="InterPro" id="IPR003439">
    <property type="entry name" value="ABC_transporter-like_ATP-bd"/>
</dbReference>
<evidence type="ECO:0000256" key="6">
    <source>
        <dbReference type="ARBA" id="ARBA00022840"/>
    </source>
</evidence>
<dbReference type="SUPFAM" id="SSF90123">
    <property type="entry name" value="ABC transporter transmembrane region"/>
    <property type="match status" value="1"/>
</dbReference>
<accession>A0A239HZH0</accession>
<dbReference type="AlphaFoldDB" id="A0A239HZH0"/>
<keyword evidence="2" id="KW-0813">Transport</keyword>
<keyword evidence="13" id="KW-1185">Reference proteome</keyword>
<evidence type="ECO:0000256" key="2">
    <source>
        <dbReference type="ARBA" id="ARBA00022448"/>
    </source>
</evidence>
<organism evidence="12 13">
    <name type="scientific">Anaerovirgula multivorans</name>
    <dbReference type="NCBI Taxonomy" id="312168"/>
    <lineage>
        <taxon>Bacteria</taxon>
        <taxon>Bacillati</taxon>
        <taxon>Bacillota</taxon>
        <taxon>Clostridia</taxon>
        <taxon>Peptostreptococcales</taxon>
        <taxon>Natronincolaceae</taxon>
        <taxon>Anaerovirgula</taxon>
    </lineage>
</organism>
<evidence type="ECO:0000256" key="9">
    <source>
        <dbReference type="SAM" id="Phobius"/>
    </source>
</evidence>
<evidence type="ECO:0000256" key="4">
    <source>
        <dbReference type="ARBA" id="ARBA00022692"/>
    </source>
</evidence>
<dbReference type="InterPro" id="IPR036640">
    <property type="entry name" value="ABC1_TM_sf"/>
</dbReference>
<evidence type="ECO:0000259" key="11">
    <source>
        <dbReference type="PROSITE" id="PS50929"/>
    </source>
</evidence>
<protein>
    <submittedName>
        <fullName evidence="12">ATP-binding cassette, subfamily B</fullName>
    </submittedName>
</protein>
<dbReference type="FunFam" id="3.40.50.300:FF:000221">
    <property type="entry name" value="Multidrug ABC transporter ATP-binding protein"/>
    <property type="match status" value="1"/>
</dbReference>
<dbReference type="Pfam" id="PF00664">
    <property type="entry name" value="ABC_membrane"/>
    <property type="match status" value="1"/>
</dbReference>
<dbReference type="PANTHER" id="PTHR43394:SF1">
    <property type="entry name" value="ATP-BINDING CASSETTE SUB-FAMILY B MEMBER 10, MITOCHONDRIAL"/>
    <property type="match status" value="1"/>
</dbReference>
<dbReference type="GO" id="GO:0005886">
    <property type="term" value="C:plasma membrane"/>
    <property type="evidence" value="ECO:0007669"/>
    <property type="project" value="UniProtKB-SubCell"/>
</dbReference>
<dbReference type="Gene3D" id="3.40.50.300">
    <property type="entry name" value="P-loop containing nucleotide triphosphate hydrolases"/>
    <property type="match status" value="1"/>
</dbReference>
<evidence type="ECO:0000256" key="5">
    <source>
        <dbReference type="ARBA" id="ARBA00022741"/>
    </source>
</evidence>
<evidence type="ECO:0000256" key="7">
    <source>
        <dbReference type="ARBA" id="ARBA00022989"/>
    </source>
</evidence>
<feature type="domain" description="ABC transmembrane type-1" evidence="11">
    <location>
        <begin position="38"/>
        <end position="322"/>
    </location>
</feature>
<feature type="transmembrane region" description="Helical" evidence="9">
    <location>
        <begin position="154"/>
        <end position="173"/>
    </location>
</feature>
<dbReference type="GO" id="GO:0016887">
    <property type="term" value="F:ATP hydrolysis activity"/>
    <property type="evidence" value="ECO:0007669"/>
    <property type="project" value="InterPro"/>
</dbReference>
<dbReference type="SUPFAM" id="SSF52540">
    <property type="entry name" value="P-loop containing nucleoside triphosphate hydrolases"/>
    <property type="match status" value="1"/>
</dbReference>
<dbReference type="InterPro" id="IPR039421">
    <property type="entry name" value="Type_1_exporter"/>
</dbReference>
<evidence type="ECO:0000259" key="10">
    <source>
        <dbReference type="PROSITE" id="PS50893"/>
    </source>
</evidence>
<keyword evidence="3" id="KW-1003">Cell membrane</keyword>
<dbReference type="Pfam" id="PF00005">
    <property type="entry name" value="ABC_tran"/>
    <property type="match status" value="1"/>
</dbReference>
<dbReference type="PROSITE" id="PS50929">
    <property type="entry name" value="ABC_TM1F"/>
    <property type="match status" value="1"/>
</dbReference>
<dbReference type="PANTHER" id="PTHR43394">
    <property type="entry name" value="ATP-DEPENDENT PERMEASE MDL1, MITOCHONDRIAL"/>
    <property type="match status" value="1"/>
</dbReference>
<dbReference type="GO" id="GO:0005524">
    <property type="term" value="F:ATP binding"/>
    <property type="evidence" value="ECO:0007669"/>
    <property type="project" value="UniProtKB-KW"/>
</dbReference>
<proteinExistence type="predicted"/>
<evidence type="ECO:0000313" key="12">
    <source>
        <dbReference type="EMBL" id="SNS86478.1"/>
    </source>
</evidence>
<dbReference type="CDD" id="cd18541">
    <property type="entry name" value="ABC_6TM_TmrB_like"/>
    <property type="match status" value="1"/>
</dbReference>
<reference evidence="12 13" key="1">
    <citation type="submission" date="2017-06" db="EMBL/GenBank/DDBJ databases">
        <authorList>
            <person name="Kim H.J."/>
            <person name="Triplett B.A."/>
        </authorList>
    </citation>
    <scope>NUCLEOTIDE SEQUENCE [LARGE SCALE GENOMIC DNA]</scope>
    <source>
        <strain evidence="12 13">SCA</strain>
    </source>
</reference>
<keyword evidence="8 9" id="KW-0472">Membrane</keyword>
<dbReference type="PROSITE" id="PS50893">
    <property type="entry name" value="ABC_TRANSPORTER_2"/>
    <property type="match status" value="1"/>
</dbReference>
<keyword evidence="6 12" id="KW-0067">ATP-binding</keyword>
<feature type="transmembrane region" description="Helical" evidence="9">
    <location>
        <begin position="301"/>
        <end position="320"/>
    </location>
</feature>
<feature type="transmembrane region" description="Helical" evidence="9">
    <location>
        <begin position="35"/>
        <end position="55"/>
    </location>
</feature>
<keyword evidence="5" id="KW-0547">Nucleotide-binding</keyword>
<sequence>MLCIEYNECIQLIDIEVKDMSNFKTLKQFFIKNKWSYLFGIFFLLLVDLLQLFIPEVLRSITNKLQENLLEGSDVLRYALYIILIGIGIAFFRFLWRMLIIGASRELEYHLRNKVFSHLLTLSTSYYQRHKTGDLMAHVTNDIHAIRMAFGPGIVAMTDAIFLNIAAIIMMAATTDLQLTVLALLPMPLLILAMTRFGKLIHIRFRTAQEAFANITDKTQENLTGVRVIKAYVQEEAEIQSFYKKNQELFERNMELAKLFGFFHPLVHFLSSLSFVIAIWYGGGLVIDGNISLGDFVAFTTYLGLLVSSISAIGWVINIMQRGSASMERINLILKEEAEIKDSSFAKELEDIKEAIVFDSVTFTYPTSQYPALKNFSLKIPKGSSVGVIGRTGSGKTTIAHLLLRLYELSEGNIYFDDMPIKEISLKSLREKIGFVDQDSFLFSTTIAENIGFGIDNYSIEDIRHVSKIAGLHEDILDFPKQYETLVGEKGITLSGGQRQRTSIARALIKNPDILILDDCLSAVDTNTEEKILEALKTETQNRTTIIIAHRISTLKHCNKIIVLDNATIIEEGTHQELLENKGLYYDFYEKQLLEEKINME</sequence>
<dbReference type="Gene3D" id="1.20.1560.10">
    <property type="entry name" value="ABC transporter type 1, transmembrane domain"/>
    <property type="match status" value="1"/>
</dbReference>
<dbReference type="Proteomes" id="UP000198304">
    <property type="component" value="Unassembled WGS sequence"/>
</dbReference>
<dbReference type="FunFam" id="1.20.1560.10:FF:000011">
    <property type="entry name" value="Multidrug ABC transporter ATP-binding protein"/>
    <property type="match status" value="1"/>
</dbReference>
<name>A0A239HZH0_9FIRM</name>
<evidence type="ECO:0000256" key="8">
    <source>
        <dbReference type="ARBA" id="ARBA00023136"/>
    </source>
</evidence>
<feature type="transmembrane region" description="Helical" evidence="9">
    <location>
        <begin position="75"/>
        <end position="96"/>
    </location>
</feature>
<feature type="transmembrane region" description="Helical" evidence="9">
    <location>
        <begin position="259"/>
        <end position="281"/>
    </location>
</feature>
<dbReference type="InterPro" id="IPR027417">
    <property type="entry name" value="P-loop_NTPase"/>
</dbReference>
<dbReference type="InterPro" id="IPR011527">
    <property type="entry name" value="ABC1_TM_dom"/>
</dbReference>
<dbReference type="RefSeq" id="WP_242975191.1">
    <property type="nucleotide sequence ID" value="NZ_FZOJ01000024.1"/>
</dbReference>
<gene>
    <name evidence="12" type="ORF">SAMN05446037_102470</name>
</gene>
<dbReference type="SMART" id="SM00382">
    <property type="entry name" value="AAA"/>
    <property type="match status" value="1"/>
</dbReference>
<feature type="transmembrane region" description="Helical" evidence="9">
    <location>
        <begin position="179"/>
        <end position="197"/>
    </location>
</feature>
<dbReference type="InterPro" id="IPR003593">
    <property type="entry name" value="AAA+_ATPase"/>
</dbReference>
<dbReference type="EMBL" id="FZOJ01000024">
    <property type="protein sequence ID" value="SNS86478.1"/>
    <property type="molecule type" value="Genomic_DNA"/>
</dbReference>
<keyword evidence="4 9" id="KW-0812">Transmembrane</keyword>
<evidence type="ECO:0000256" key="3">
    <source>
        <dbReference type="ARBA" id="ARBA00022475"/>
    </source>
</evidence>
<dbReference type="GO" id="GO:0015421">
    <property type="term" value="F:ABC-type oligopeptide transporter activity"/>
    <property type="evidence" value="ECO:0007669"/>
    <property type="project" value="TreeGrafter"/>
</dbReference>
<evidence type="ECO:0000256" key="1">
    <source>
        <dbReference type="ARBA" id="ARBA00004651"/>
    </source>
</evidence>
<feature type="domain" description="ABC transporter" evidence="10">
    <location>
        <begin position="356"/>
        <end position="591"/>
    </location>
</feature>